<gene>
    <name evidence="9" type="ORF">N329_12254</name>
</gene>
<dbReference type="PANTHER" id="PTHR17601">
    <property type="entry name" value="RAFTLIN-RELATED"/>
    <property type="match status" value="1"/>
</dbReference>
<evidence type="ECO:0000256" key="4">
    <source>
        <dbReference type="ARBA" id="ARBA00022707"/>
    </source>
</evidence>
<evidence type="ECO:0000256" key="3">
    <source>
        <dbReference type="ARBA" id="ARBA00022475"/>
    </source>
</evidence>
<accession>A0A091NZS6</accession>
<keyword evidence="3" id="KW-1003">Cell membrane</keyword>
<evidence type="ECO:0000313" key="10">
    <source>
        <dbReference type="Proteomes" id="UP000054379"/>
    </source>
</evidence>
<name>A0A091NZS6_HALAL</name>
<sequence>AELPGSSAIKLSSLRDLPAQLQELYQQGFVLAAVHPFVQPTDEKEKTPQEQIFRAVLIKKTERSPKGDVHSEGYVLEVECCSSVNQLSDKKEIPDFIKKIQDAASQGLKFVGIIPQYHSQKNCLVNASLTPASNNSVQSRDNKNVSNYPEDHASLDGEINGCNTPAPSEESADQCATSREGWRGEGQATEELNLKSAKGNEEQFQHANPSVREAADKPNGLAENETPAQCLKPLTGKAEIFALFNKPKTPQRCSRYYTVTIPMRISRNGQTVSSLEANWLEHMTDHFRKGGSLVNAIFGLGMVNDSLHGTMDGVFLFEDVAVEDSKTMQGYDAIVVEQWTVLKGVEVQTDYVPLLNSLAVYGWQLTCVLPTPIVKTNREGNLSTKQIVFLQRPSLPQKAKKKESKFHWRFSKEDVHNKHMKKSMKTKLSTREKQMAEEKQEFEVTENTRNLEAQISTVAKPDPEEQLDDVIDLGDEVAGTNDRGTHHDGASEETCPASYDTDDNDVQVCLSQSMSGCCVDQVTEGGDCAPVSDGCNGSNGAGLDMDCSCE</sequence>
<comment type="subcellular location">
    <subcellularLocation>
        <location evidence="1">Cell membrane</location>
        <topology evidence="1">Lipid-anchor</topology>
    </subcellularLocation>
</comment>
<evidence type="ECO:0000256" key="1">
    <source>
        <dbReference type="ARBA" id="ARBA00004193"/>
    </source>
</evidence>
<feature type="non-terminal residue" evidence="9">
    <location>
        <position position="550"/>
    </location>
</feature>
<dbReference type="EMBL" id="KK646075">
    <property type="protein sequence ID" value="KFP99014.1"/>
    <property type="molecule type" value="Genomic_DNA"/>
</dbReference>
<keyword evidence="5" id="KW-0472">Membrane</keyword>
<comment type="similarity">
    <text evidence="2">Belongs to the raftlin family.</text>
</comment>
<dbReference type="InterPro" id="IPR028169">
    <property type="entry name" value="Raftlin"/>
</dbReference>
<evidence type="ECO:0000256" key="6">
    <source>
        <dbReference type="ARBA" id="ARBA00023139"/>
    </source>
</evidence>
<protein>
    <submittedName>
        <fullName evidence="9">Raftlin</fullName>
    </submittedName>
</protein>
<evidence type="ECO:0000256" key="2">
    <source>
        <dbReference type="ARBA" id="ARBA00006390"/>
    </source>
</evidence>
<feature type="non-terminal residue" evidence="9">
    <location>
        <position position="1"/>
    </location>
</feature>
<dbReference type="PANTHER" id="PTHR17601:SF3">
    <property type="entry name" value="RAFTLIN"/>
    <property type="match status" value="1"/>
</dbReference>
<reference evidence="9 10" key="1">
    <citation type="submission" date="2014-04" db="EMBL/GenBank/DDBJ databases">
        <title>Genome evolution of avian class.</title>
        <authorList>
            <person name="Zhang G."/>
            <person name="Li C."/>
        </authorList>
    </citation>
    <scope>NUCLEOTIDE SEQUENCE [LARGE SCALE GENOMIC DNA]</scope>
    <source>
        <strain evidence="9">BGI_N329</strain>
    </source>
</reference>
<dbReference type="Proteomes" id="UP000054379">
    <property type="component" value="Unassembled WGS sequence"/>
</dbReference>
<dbReference type="AlphaFoldDB" id="A0A091NZS6"/>
<feature type="region of interest" description="Disordered" evidence="8">
    <location>
        <begin position="200"/>
        <end position="225"/>
    </location>
</feature>
<evidence type="ECO:0000313" key="9">
    <source>
        <dbReference type="EMBL" id="KFP99014.1"/>
    </source>
</evidence>
<keyword evidence="6" id="KW-0564">Palmitate</keyword>
<keyword evidence="4" id="KW-0519">Myristate</keyword>
<dbReference type="Pfam" id="PF15250">
    <property type="entry name" value="Raftlin"/>
    <property type="match status" value="1"/>
</dbReference>
<organism evidence="9 10">
    <name type="scientific">Haliaeetus albicilla</name>
    <name type="common">White-tailed sea-eagle</name>
    <name type="synonym">Falco albicilla</name>
    <dbReference type="NCBI Taxonomy" id="8969"/>
    <lineage>
        <taxon>Eukaryota</taxon>
        <taxon>Metazoa</taxon>
        <taxon>Chordata</taxon>
        <taxon>Craniata</taxon>
        <taxon>Vertebrata</taxon>
        <taxon>Euteleostomi</taxon>
        <taxon>Archelosauria</taxon>
        <taxon>Archosauria</taxon>
        <taxon>Dinosauria</taxon>
        <taxon>Saurischia</taxon>
        <taxon>Theropoda</taxon>
        <taxon>Coelurosauria</taxon>
        <taxon>Aves</taxon>
        <taxon>Neognathae</taxon>
        <taxon>Neoaves</taxon>
        <taxon>Telluraves</taxon>
        <taxon>Accipitrimorphae</taxon>
        <taxon>Accipitriformes</taxon>
        <taxon>Accipitridae</taxon>
        <taxon>Accipitrinae</taxon>
        <taxon>Haliaeetus</taxon>
    </lineage>
</organism>
<feature type="compositionally biased region" description="Polar residues" evidence="8">
    <location>
        <begin position="131"/>
        <end position="147"/>
    </location>
</feature>
<evidence type="ECO:0000256" key="7">
    <source>
        <dbReference type="ARBA" id="ARBA00023288"/>
    </source>
</evidence>
<dbReference type="GO" id="GO:0005886">
    <property type="term" value="C:plasma membrane"/>
    <property type="evidence" value="ECO:0007669"/>
    <property type="project" value="UniProtKB-SubCell"/>
</dbReference>
<evidence type="ECO:0000256" key="8">
    <source>
        <dbReference type="SAM" id="MobiDB-lite"/>
    </source>
</evidence>
<proteinExistence type="inferred from homology"/>
<feature type="region of interest" description="Disordered" evidence="8">
    <location>
        <begin position="131"/>
        <end position="185"/>
    </location>
</feature>
<keyword evidence="7" id="KW-0449">Lipoprotein</keyword>
<evidence type="ECO:0000256" key="5">
    <source>
        <dbReference type="ARBA" id="ARBA00023136"/>
    </source>
</evidence>